<dbReference type="Pfam" id="PF00587">
    <property type="entry name" value="tRNA-synt_2b"/>
    <property type="match status" value="1"/>
</dbReference>
<dbReference type="PANTHER" id="PTHR11451">
    <property type="entry name" value="THREONINE-TRNA LIGASE"/>
    <property type="match status" value="1"/>
</dbReference>
<dbReference type="EC" id="6.1.1.3" evidence="12"/>
<evidence type="ECO:0000256" key="9">
    <source>
        <dbReference type="ARBA" id="ARBA00022917"/>
    </source>
</evidence>
<dbReference type="InterPro" id="IPR012947">
    <property type="entry name" value="tRNA_SAD"/>
</dbReference>
<dbReference type="PANTHER" id="PTHR11451:SF44">
    <property type="entry name" value="THREONINE--TRNA LIGASE, CHLOROPLASTIC_MITOCHONDRIAL 2"/>
    <property type="match status" value="1"/>
</dbReference>
<feature type="binding site" evidence="12">
    <location>
        <position position="314"/>
    </location>
    <ligand>
        <name>Zn(2+)</name>
        <dbReference type="ChEBI" id="CHEBI:29105"/>
        <note>catalytic</note>
    </ligand>
</feature>
<comment type="caution">
    <text evidence="14">The sequence shown here is derived from an EMBL/GenBank/DDBJ whole genome shotgun (WGS) entry which is preliminary data.</text>
</comment>
<feature type="binding site" evidence="12">
    <location>
        <position position="495"/>
    </location>
    <ligand>
        <name>Zn(2+)</name>
        <dbReference type="ChEBI" id="CHEBI:29105"/>
        <note>catalytic</note>
    </ligand>
</feature>
<dbReference type="InterPro" id="IPR002320">
    <property type="entry name" value="Thr-tRNA-ligase_IIa"/>
</dbReference>
<dbReference type="PROSITE" id="PS50862">
    <property type="entry name" value="AA_TRNA_LIGASE_II"/>
    <property type="match status" value="1"/>
</dbReference>
<dbReference type="GO" id="GO:0000049">
    <property type="term" value="F:tRNA binding"/>
    <property type="evidence" value="ECO:0007669"/>
    <property type="project" value="UniProtKB-KW"/>
</dbReference>
<dbReference type="InterPro" id="IPR036621">
    <property type="entry name" value="Anticodon-bd_dom_sf"/>
</dbReference>
<dbReference type="GO" id="GO:0005737">
    <property type="term" value="C:cytoplasm"/>
    <property type="evidence" value="ECO:0007669"/>
    <property type="project" value="UniProtKB-SubCell"/>
</dbReference>
<evidence type="ECO:0000256" key="1">
    <source>
        <dbReference type="ARBA" id="ARBA00008226"/>
    </source>
</evidence>
<evidence type="ECO:0000259" key="13">
    <source>
        <dbReference type="PROSITE" id="PS50862"/>
    </source>
</evidence>
<dbReference type="GO" id="GO:0004829">
    <property type="term" value="F:threonine-tRNA ligase activity"/>
    <property type="evidence" value="ECO:0007669"/>
    <property type="project" value="UniProtKB-UniRule"/>
</dbReference>
<dbReference type="Pfam" id="PF07973">
    <property type="entry name" value="tRNA_SAD"/>
    <property type="match status" value="1"/>
</dbReference>
<evidence type="ECO:0000313" key="15">
    <source>
        <dbReference type="Proteomes" id="UP000177609"/>
    </source>
</evidence>
<evidence type="ECO:0000256" key="7">
    <source>
        <dbReference type="ARBA" id="ARBA00022840"/>
    </source>
</evidence>
<evidence type="ECO:0000256" key="5">
    <source>
        <dbReference type="ARBA" id="ARBA00022741"/>
    </source>
</evidence>
<keyword evidence="3 12" id="KW-0436">Ligase</keyword>
<dbReference type="CDD" id="cd00771">
    <property type="entry name" value="ThrRS_core"/>
    <property type="match status" value="1"/>
</dbReference>
<dbReference type="SUPFAM" id="SSF55186">
    <property type="entry name" value="ThrRS/AlaRS common domain"/>
    <property type="match status" value="1"/>
</dbReference>
<keyword evidence="10 12" id="KW-0030">Aminoacyl-tRNA synthetase</keyword>
<keyword evidence="4 12" id="KW-0479">Metal-binding</keyword>
<evidence type="ECO:0000256" key="8">
    <source>
        <dbReference type="ARBA" id="ARBA00022884"/>
    </source>
</evidence>
<reference evidence="14 15" key="1">
    <citation type="journal article" date="2016" name="Nat. Commun.">
        <title>Thousands of microbial genomes shed light on interconnected biogeochemical processes in an aquifer system.</title>
        <authorList>
            <person name="Anantharaman K."/>
            <person name="Brown C.T."/>
            <person name="Hug L.A."/>
            <person name="Sharon I."/>
            <person name="Castelle C.J."/>
            <person name="Probst A.J."/>
            <person name="Thomas B.C."/>
            <person name="Singh A."/>
            <person name="Wilkins M.J."/>
            <person name="Karaoz U."/>
            <person name="Brodie E.L."/>
            <person name="Williams K.H."/>
            <person name="Hubbard S.S."/>
            <person name="Banfield J.F."/>
        </authorList>
    </citation>
    <scope>NUCLEOTIDE SEQUENCE [LARGE SCALE GENOMIC DNA]</scope>
</reference>
<dbReference type="InterPro" id="IPR004154">
    <property type="entry name" value="Anticodon-bd"/>
</dbReference>
<dbReference type="InterPro" id="IPR033728">
    <property type="entry name" value="ThrRS_core"/>
</dbReference>
<evidence type="ECO:0000256" key="6">
    <source>
        <dbReference type="ARBA" id="ARBA00022833"/>
    </source>
</evidence>
<comment type="similarity">
    <text evidence="1 12">Belongs to the class-II aminoacyl-tRNA synthetase family.</text>
</comment>
<feature type="binding site" evidence="12">
    <location>
        <position position="365"/>
    </location>
    <ligand>
        <name>Zn(2+)</name>
        <dbReference type="ChEBI" id="CHEBI:29105"/>
        <note>catalytic</note>
    </ligand>
</feature>
<dbReference type="InterPro" id="IPR006195">
    <property type="entry name" value="aa-tRNA-synth_II"/>
</dbReference>
<keyword evidence="12" id="KW-0963">Cytoplasm</keyword>
<dbReference type="GO" id="GO:0046872">
    <property type="term" value="F:metal ion binding"/>
    <property type="evidence" value="ECO:0007669"/>
    <property type="project" value="UniProtKB-KW"/>
</dbReference>
<dbReference type="SUPFAM" id="SSF52954">
    <property type="entry name" value="Class II aaRS ABD-related"/>
    <property type="match status" value="1"/>
</dbReference>
<dbReference type="InterPro" id="IPR047246">
    <property type="entry name" value="ThrRS_anticodon"/>
</dbReference>
<keyword evidence="9 12" id="KW-0648">Protein biosynthesis</keyword>
<evidence type="ECO:0000256" key="4">
    <source>
        <dbReference type="ARBA" id="ARBA00022723"/>
    </source>
</evidence>
<dbReference type="EMBL" id="MGKV01000008">
    <property type="protein sequence ID" value="OGN32270.1"/>
    <property type="molecule type" value="Genomic_DNA"/>
</dbReference>
<evidence type="ECO:0000256" key="3">
    <source>
        <dbReference type="ARBA" id="ARBA00022598"/>
    </source>
</evidence>
<evidence type="ECO:0000256" key="11">
    <source>
        <dbReference type="ARBA" id="ARBA00049515"/>
    </source>
</evidence>
<comment type="caution">
    <text evidence="12">Lacks conserved residue(s) required for the propagation of feature annotation.</text>
</comment>
<organism evidence="14 15">
    <name type="scientific">Candidatus Yanofskybacteria bacterium RIFCSPLOWO2_02_FULL_45_18</name>
    <dbReference type="NCBI Taxonomy" id="1802707"/>
    <lineage>
        <taxon>Bacteria</taxon>
        <taxon>Candidatus Yanofskyibacteriota</taxon>
    </lineage>
</organism>
<evidence type="ECO:0000256" key="10">
    <source>
        <dbReference type="ARBA" id="ARBA00023146"/>
    </source>
</evidence>
<dbReference type="NCBIfam" id="TIGR00418">
    <property type="entry name" value="thrS"/>
    <property type="match status" value="1"/>
</dbReference>
<keyword evidence="6 12" id="KW-0862">Zinc</keyword>
<dbReference type="PRINTS" id="PR01047">
    <property type="entry name" value="TRNASYNTHTHR"/>
</dbReference>
<gene>
    <name evidence="12" type="primary">thrS</name>
    <name evidence="14" type="ORF">A3J01_02300</name>
</gene>
<dbReference type="Proteomes" id="UP000177609">
    <property type="component" value="Unassembled WGS sequence"/>
</dbReference>
<evidence type="ECO:0000256" key="2">
    <source>
        <dbReference type="ARBA" id="ARBA00022555"/>
    </source>
</evidence>
<dbReference type="SUPFAM" id="SSF55681">
    <property type="entry name" value="Class II aaRS and biotin synthetases"/>
    <property type="match status" value="1"/>
</dbReference>
<comment type="catalytic activity">
    <reaction evidence="11 12">
        <text>tRNA(Thr) + L-threonine + ATP = L-threonyl-tRNA(Thr) + AMP + diphosphate + H(+)</text>
        <dbReference type="Rhea" id="RHEA:24624"/>
        <dbReference type="Rhea" id="RHEA-COMP:9670"/>
        <dbReference type="Rhea" id="RHEA-COMP:9704"/>
        <dbReference type="ChEBI" id="CHEBI:15378"/>
        <dbReference type="ChEBI" id="CHEBI:30616"/>
        <dbReference type="ChEBI" id="CHEBI:33019"/>
        <dbReference type="ChEBI" id="CHEBI:57926"/>
        <dbReference type="ChEBI" id="CHEBI:78442"/>
        <dbReference type="ChEBI" id="CHEBI:78534"/>
        <dbReference type="ChEBI" id="CHEBI:456215"/>
        <dbReference type="EC" id="6.1.1.3"/>
    </reaction>
</comment>
<accession>A0A1F8H4S1</accession>
<sequence>MVAQPLEHLRHSLAHLLGAAVLDLYPGSKLAIGPAIEDGFYYDIDFSSAELRGQTRIGTQTYADQKMVISDSDLPKIEKKMREILKSWEVFEKIDVTPDEARKIYNGNQYKTELINELEKNKQPITLYYSGPETSIPAKKSLLQATSYKPQAGFLDLCRGGHVEDVKEIDPEGFKLTHIAGAYWRGSEKNPMLTRIYGLAFYAKEELDAHLRMLEEAKKRDHRKLGKELGLFTIAEEVGPGLPLFYPKGAILRRLVENFITEIQEKRGYMPIWIPHVTKGELYKISGHLEKYDALYPPMRLPDEADYYIKPMNCPHFMMLYKSLPHSYRELPIRYVCTTTNYRYEKSGELSGLTRVRSLTQDDCHVFATSEQIEKEVGLMLDMIEETYKVFGFNDFHVRVSIRDIKTPEKYIGDSDVWEKSEKILEGLIKNRNWKYDIGEGEAAFYGPKLDFIFKDVIGRPWQLSTVQLDMNLPQRFGLEYVDTDGTKKQPVVIHRAILGSTERFLGILIEHYAGAFPVWLAPVQVAVLSVSDKQSEAARAVEQRLKNASIRAELNNENETLGKKIRGAELQKIPYLAVIGEKEVVSDMVAVRQRGKGDLGQMSVESFIAEVTQEEKAKSL</sequence>
<dbReference type="HAMAP" id="MF_00184">
    <property type="entry name" value="Thr_tRNA_synth"/>
    <property type="match status" value="1"/>
</dbReference>
<keyword evidence="7 12" id="KW-0067">ATP-binding</keyword>
<dbReference type="GO" id="GO:0006435">
    <property type="term" value="P:threonyl-tRNA aminoacylation"/>
    <property type="evidence" value="ECO:0007669"/>
    <property type="project" value="UniProtKB-UniRule"/>
</dbReference>
<comment type="cofactor">
    <cofactor evidence="12">
        <name>Zn(2+)</name>
        <dbReference type="ChEBI" id="CHEBI:29105"/>
    </cofactor>
    <text evidence="12">Binds 1 zinc ion per subunit.</text>
</comment>
<dbReference type="CDD" id="cd00860">
    <property type="entry name" value="ThrRS_anticodon"/>
    <property type="match status" value="1"/>
</dbReference>
<name>A0A1F8H4S1_9BACT</name>
<dbReference type="Gene3D" id="3.40.50.800">
    <property type="entry name" value="Anticodon-binding domain"/>
    <property type="match status" value="1"/>
</dbReference>
<dbReference type="Gene3D" id="3.30.930.10">
    <property type="entry name" value="Bira Bifunctional Protein, Domain 2"/>
    <property type="match status" value="1"/>
</dbReference>
<proteinExistence type="inferred from homology"/>
<dbReference type="InterPro" id="IPR045864">
    <property type="entry name" value="aa-tRNA-synth_II/BPL/LPL"/>
</dbReference>
<keyword evidence="2 12" id="KW-0820">tRNA-binding</keyword>
<dbReference type="STRING" id="1802707.A3J01_02300"/>
<evidence type="ECO:0000313" key="14">
    <source>
        <dbReference type="EMBL" id="OGN32270.1"/>
    </source>
</evidence>
<dbReference type="AlphaFoldDB" id="A0A1F8H4S1"/>
<keyword evidence="5 12" id="KW-0547">Nucleotide-binding</keyword>
<keyword evidence="8 12" id="KW-0694">RNA-binding</keyword>
<dbReference type="Gene3D" id="3.30.54.20">
    <property type="match status" value="1"/>
</dbReference>
<protein>
    <recommendedName>
        <fullName evidence="12">Threonine--tRNA ligase</fullName>
        <ecNumber evidence="12">6.1.1.3</ecNumber>
    </recommendedName>
    <alternativeName>
        <fullName evidence="12">Threonyl-tRNA synthetase</fullName>
        <shortName evidence="12">ThrRS</shortName>
    </alternativeName>
</protein>
<dbReference type="GO" id="GO:0005524">
    <property type="term" value="F:ATP binding"/>
    <property type="evidence" value="ECO:0007669"/>
    <property type="project" value="UniProtKB-UniRule"/>
</dbReference>
<dbReference type="FunFam" id="3.30.930.10:FF:000002">
    <property type="entry name" value="Threonine--tRNA ligase"/>
    <property type="match status" value="1"/>
</dbReference>
<comment type="subunit">
    <text evidence="12">Homodimer.</text>
</comment>
<dbReference type="InterPro" id="IPR002314">
    <property type="entry name" value="aa-tRNA-synt_IIb"/>
</dbReference>
<feature type="domain" description="Aminoacyl-transfer RNA synthetases class-II family profile" evidence="13">
    <location>
        <begin position="221"/>
        <end position="518"/>
    </location>
</feature>
<dbReference type="InterPro" id="IPR018163">
    <property type="entry name" value="Thr/Ala-tRNA-synth_IIc_edit"/>
</dbReference>
<dbReference type="Gene3D" id="3.30.980.10">
    <property type="entry name" value="Threonyl-trna Synthetase, Chain A, domain 2"/>
    <property type="match status" value="1"/>
</dbReference>
<dbReference type="SMART" id="SM00863">
    <property type="entry name" value="tRNA_SAD"/>
    <property type="match status" value="1"/>
</dbReference>
<comment type="subcellular location">
    <subcellularLocation>
        <location evidence="12">Cytoplasm</location>
    </subcellularLocation>
</comment>
<evidence type="ECO:0000256" key="12">
    <source>
        <dbReference type="HAMAP-Rule" id="MF_00184"/>
    </source>
</evidence>
<dbReference type="Pfam" id="PF03129">
    <property type="entry name" value="HGTP_anticodon"/>
    <property type="match status" value="1"/>
</dbReference>
<dbReference type="FunFam" id="3.40.50.800:FF:000001">
    <property type="entry name" value="Threonine--tRNA ligase"/>
    <property type="match status" value="1"/>
</dbReference>